<dbReference type="InterPro" id="IPR004843">
    <property type="entry name" value="Calcineurin-like_PHP"/>
</dbReference>
<dbReference type="PANTHER" id="PTHR31302:SF31">
    <property type="entry name" value="PHOSPHODIESTERASE YAEI"/>
    <property type="match status" value="1"/>
</dbReference>
<dbReference type="CDD" id="cd07385">
    <property type="entry name" value="MPP_YkuE_C"/>
    <property type="match status" value="1"/>
</dbReference>
<organism evidence="5 6">
    <name type="scientific">Campylobacter vicugnae</name>
    <dbReference type="NCBI Taxonomy" id="1660076"/>
    <lineage>
        <taxon>Bacteria</taxon>
        <taxon>Pseudomonadati</taxon>
        <taxon>Campylobacterota</taxon>
        <taxon>Epsilonproteobacteria</taxon>
        <taxon>Campylobacterales</taxon>
        <taxon>Campylobacteraceae</taxon>
        <taxon>Campylobacter</taxon>
    </lineage>
</organism>
<dbReference type="PANTHER" id="PTHR31302">
    <property type="entry name" value="TRANSMEMBRANE PROTEIN WITH METALLOPHOSPHOESTERASE DOMAIN-RELATED"/>
    <property type="match status" value="1"/>
</dbReference>
<sequence>MSPYIFIPLSMLIFLGMNLYNYKSLKNNLILSKFKWTLRIVFILIFLFEAAYFIAIKSSPLPPMIYQISIICIGVSFMLFCTIIPFQIALFFINKLKRNNQKIAKFIVDICIILGFILYIIVGAYNANFNTIITNYDIKIKNLKTPLNLAIITDVHIGEFFQKEYMASLVDRINLLKPDALLIVGDLVDLSSDEIGDFLDPLKDVNSKFGTFMVVGNHEYYHGIDGLINKFKELGIKVLENQSLEIAGVNLAGVYDITGFKMGKFEPDFIKALKYTNPNLPTILLTHQPRSLQYLHKDVDLAILGHTHGGQIFPFSFLVWLNQKYIYGLYKINENMQIVVSSGAGLWGPPFRVGTNSEIVYLKLKGE</sequence>
<reference evidence="5 6" key="1">
    <citation type="journal article" date="2017" name="Genome Biol. Evol.">
        <title>Comparative Genomic Analysis Identifies a Campylobacter Clade Deficient in Selenium Metabolism.</title>
        <authorList>
            <person name="Miller W.G."/>
            <person name="Yee E."/>
            <person name="Lopes B.S."/>
            <person name="Chapman M.H."/>
            <person name="Huynh S."/>
            <person name="Bono J.L."/>
            <person name="Parker C.T."/>
            <person name="Strachan N.J.C."/>
            <person name="Forbes K.J."/>
        </authorList>
    </citation>
    <scope>NUCLEOTIDE SEQUENCE [LARGE SCALE GENOMIC DNA]</scope>
    <source>
        <strain evidence="5 6">RM9261</strain>
    </source>
</reference>
<dbReference type="Gene3D" id="3.60.21.10">
    <property type="match status" value="1"/>
</dbReference>
<keyword evidence="2" id="KW-0378">Hydrolase</keyword>
<dbReference type="RefSeq" id="WP_086256733.1">
    <property type="nucleotide sequence ID" value="NZ_CP018793.1"/>
</dbReference>
<keyword evidence="6" id="KW-1185">Reference proteome</keyword>
<feature type="transmembrane region" description="Helical" evidence="3">
    <location>
        <begin position="106"/>
        <end position="125"/>
    </location>
</feature>
<evidence type="ECO:0000259" key="4">
    <source>
        <dbReference type="Pfam" id="PF00149"/>
    </source>
</evidence>
<feature type="transmembrane region" description="Helical" evidence="3">
    <location>
        <begin position="68"/>
        <end position="94"/>
    </location>
</feature>
<name>A0ABZ2E9I6_9BACT</name>
<accession>A0ABZ2E9I6</accession>
<feature type="transmembrane region" description="Helical" evidence="3">
    <location>
        <begin position="36"/>
        <end position="56"/>
    </location>
</feature>
<dbReference type="GeneID" id="93113120"/>
<gene>
    <name evidence="5" type="ORF">CVIC9261_03380</name>
</gene>
<proteinExistence type="predicted"/>
<dbReference type="InterPro" id="IPR029052">
    <property type="entry name" value="Metallo-depent_PP-like"/>
</dbReference>
<dbReference type="EMBL" id="CP144916">
    <property type="protein sequence ID" value="WWC42380.1"/>
    <property type="molecule type" value="Genomic_DNA"/>
</dbReference>
<evidence type="ECO:0000313" key="6">
    <source>
        <dbReference type="Proteomes" id="UP001318120"/>
    </source>
</evidence>
<evidence type="ECO:0000256" key="3">
    <source>
        <dbReference type="SAM" id="Phobius"/>
    </source>
</evidence>
<evidence type="ECO:0000256" key="2">
    <source>
        <dbReference type="ARBA" id="ARBA00022801"/>
    </source>
</evidence>
<keyword evidence="3" id="KW-1133">Transmembrane helix</keyword>
<keyword evidence="3" id="KW-0812">Transmembrane</keyword>
<dbReference type="Proteomes" id="UP001318120">
    <property type="component" value="Chromosome"/>
</dbReference>
<keyword evidence="1" id="KW-0479">Metal-binding</keyword>
<dbReference type="SUPFAM" id="SSF56300">
    <property type="entry name" value="Metallo-dependent phosphatases"/>
    <property type="match status" value="1"/>
</dbReference>
<keyword evidence="3" id="KW-0472">Membrane</keyword>
<feature type="transmembrane region" description="Helical" evidence="3">
    <location>
        <begin position="6"/>
        <end position="24"/>
    </location>
</feature>
<dbReference type="Pfam" id="PF00149">
    <property type="entry name" value="Metallophos"/>
    <property type="match status" value="1"/>
</dbReference>
<protein>
    <submittedName>
        <fullName evidence="5">Metallophosphoesterase</fullName>
    </submittedName>
</protein>
<dbReference type="InterPro" id="IPR051158">
    <property type="entry name" value="Metallophosphoesterase_sf"/>
</dbReference>
<evidence type="ECO:0000256" key="1">
    <source>
        <dbReference type="ARBA" id="ARBA00022723"/>
    </source>
</evidence>
<feature type="domain" description="Calcineurin-like phosphoesterase" evidence="4">
    <location>
        <begin position="148"/>
        <end position="309"/>
    </location>
</feature>
<evidence type="ECO:0000313" key="5">
    <source>
        <dbReference type="EMBL" id="WWC42380.1"/>
    </source>
</evidence>